<name>A0A368YGM0_9BACI</name>
<dbReference type="Proteomes" id="UP000252585">
    <property type="component" value="Unassembled WGS sequence"/>
</dbReference>
<dbReference type="RefSeq" id="WP_114351271.1">
    <property type="nucleotide sequence ID" value="NZ_QPJJ01000001.1"/>
</dbReference>
<accession>A0A368YGM0</accession>
<sequence length="139" mass="15222">MELEELLTVHIQLNETITLDNNKGDSVVMITFKGHATGNYFNGEIQEGGVDTQIINKSSGHHTLSARYIIDGTDYTGALCKIFIENNGNAKSNCKDVLFQTHPKIITNSEALAFLNGAALVAEAVEAENGLQIRIYRLI</sequence>
<protein>
    <submittedName>
        <fullName evidence="1">Uncharacterized protein DUF3237</fullName>
    </submittedName>
</protein>
<comment type="caution">
    <text evidence="1">The sequence shown here is derived from an EMBL/GenBank/DDBJ whole genome shotgun (WGS) entry which is preliminary data.</text>
</comment>
<dbReference type="OrthoDB" id="2003249at2"/>
<proteinExistence type="predicted"/>
<keyword evidence="2" id="KW-1185">Reference proteome</keyword>
<dbReference type="AlphaFoldDB" id="A0A368YGM0"/>
<dbReference type="Pfam" id="PF11578">
    <property type="entry name" value="DUF3237"/>
    <property type="match status" value="1"/>
</dbReference>
<dbReference type="EMBL" id="QPJJ01000001">
    <property type="protein sequence ID" value="RCW77334.1"/>
    <property type="molecule type" value="Genomic_DNA"/>
</dbReference>
<organism evidence="1 2">
    <name type="scientific">Saliterribacillus persicus</name>
    <dbReference type="NCBI Taxonomy" id="930114"/>
    <lineage>
        <taxon>Bacteria</taxon>
        <taxon>Bacillati</taxon>
        <taxon>Bacillota</taxon>
        <taxon>Bacilli</taxon>
        <taxon>Bacillales</taxon>
        <taxon>Bacillaceae</taxon>
        <taxon>Saliterribacillus</taxon>
    </lineage>
</organism>
<evidence type="ECO:0000313" key="2">
    <source>
        <dbReference type="Proteomes" id="UP000252585"/>
    </source>
</evidence>
<gene>
    <name evidence="1" type="ORF">DFR57_101205</name>
</gene>
<evidence type="ECO:0000313" key="1">
    <source>
        <dbReference type="EMBL" id="RCW77334.1"/>
    </source>
</evidence>
<reference evidence="1 2" key="1">
    <citation type="submission" date="2018-07" db="EMBL/GenBank/DDBJ databases">
        <title>Genomic Encyclopedia of Type Strains, Phase IV (KMG-IV): sequencing the most valuable type-strain genomes for metagenomic binning, comparative biology and taxonomic classification.</title>
        <authorList>
            <person name="Goeker M."/>
        </authorList>
    </citation>
    <scope>NUCLEOTIDE SEQUENCE [LARGE SCALE GENOMIC DNA]</scope>
    <source>
        <strain evidence="1 2">DSM 27696</strain>
    </source>
</reference>
<dbReference type="Gene3D" id="2.40.160.20">
    <property type="match status" value="1"/>
</dbReference>